<dbReference type="RefSeq" id="WP_136855595.1">
    <property type="nucleotide sequence ID" value="NZ_SUNH01000006.1"/>
</dbReference>
<name>A0A4U0QVV1_9RHOB</name>
<evidence type="ECO:0000259" key="1">
    <source>
        <dbReference type="Pfam" id="PF24243"/>
    </source>
</evidence>
<dbReference type="EMBL" id="SUNH01000006">
    <property type="protein sequence ID" value="TJZ86166.1"/>
    <property type="molecule type" value="Genomic_DNA"/>
</dbReference>
<accession>A0A4U0QVV1</accession>
<protein>
    <recommendedName>
        <fullName evidence="1">Minor tail protein gp31 C-terminal domain-containing protein</fullName>
    </recommendedName>
</protein>
<dbReference type="OrthoDB" id="9856515at2"/>
<comment type="caution">
    <text evidence="2">The sequence shown here is derived from an EMBL/GenBank/DDBJ whole genome shotgun (WGS) entry which is preliminary data.</text>
</comment>
<gene>
    <name evidence="2" type="ORF">FA740_04565</name>
</gene>
<reference evidence="2 3" key="1">
    <citation type="submission" date="2019-04" db="EMBL/GenBank/DDBJ databases">
        <authorList>
            <person name="Li J."/>
        </authorList>
    </citation>
    <scope>NUCLEOTIDE SEQUENCE [LARGE SCALE GENOMIC DNA]</scope>
    <source>
        <strain evidence="2 3">CCTCC AB2016182</strain>
    </source>
</reference>
<dbReference type="Proteomes" id="UP000306223">
    <property type="component" value="Unassembled WGS sequence"/>
</dbReference>
<evidence type="ECO:0000313" key="2">
    <source>
        <dbReference type="EMBL" id="TJZ86166.1"/>
    </source>
</evidence>
<evidence type="ECO:0000313" key="3">
    <source>
        <dbReference type="Proteomes" id="UP000306223"/>
    </source>
</evidence>
<sequence>MAISQTTVTGSFKTPANTDARVMAVIFRLIGSDFENGELVTVNSVPSLVDPDNGDFQITVWPNDKGSRGGTSYNVTYIFDDASVVTGLSNVIVRYSPDPWTLEDLDFQMRASRQLAQRQIREVTAAQFDALTSPDPNTVYLIIG</sequence>
<feature type="domain" description="Minor tail protein gp31 C-terminal" evidence="1">
    <location>
        <begin position="123"/>
        <end position="143"/>
    </location>
</feature>
<proteinExistence type="predicted"/>
<dbReference type="Pfam" id="PF24243">
    <property type="entry name" value="Phage_tail_C"/>
    <property type="match status" value="1"/>
</dbReference>
<organism evidence="2 3">
    <name type="scientific">Paracoccus hibiscisoli</name>
    <dbReference type="NCBI Taxonomy" id="2023261"/>
    <lineage>
        <taxon>Bacteria</taxon>
        <taxon>Pseudomonadati</taxon>
        <taxon>Pseudomonadota</taxon>
        <taxon>Alphaproteobacteria</taxon>
        <taxon>Rhodobacterales</taxon>
        <taxon>Paracoccaceae</taxon>
        <taxon>Paracoccus</taxon>
    </lineage>
</organism>
<keyword evidence="3" id="KW-1185">Reference proteome</keyword>
<dbReference type="InterPro" id="IPR056923">
    <property type="entry name" value="Minor_tail_gp31_C"/>
</dbReference>
<dbReference type="AlphaFoldDB" id="A0A4U0QVV1"/>